<evidence type="ECO:0000313" key="3">
    <source>
        <dbReference type="Proteomes" id="UP001186944"/>
    </source>
</evidence>
<dbReference type="EMBL" id="VSWD01000011">
    <property type="protein sequence ID" value="KAK3088425.1"/>
    <property type="molecule type" value="Genomic_DNA"/>
</dbReference>
<dbReference type="PANTHER" id="PTHR46609">
    <property type="entry name" value="EXONUCLEASE, PHAGE-TYPE/RECB, C-TERMINAL DOMAIN-CONTAINING PROTEIN"/>
    <property type="match status" value="1"/>
</dbReference>
<gene>
    <name evidence="2" type="ORF">FSP39_019077</name>
</gene>
<dbReference type="InterPro" id="IPR051703">
    <property type="entry name" value="NF-kappa-B_Signaling_Reg"/>
</dbReference>
<comment type="caution">
    <text evidence="2">The sequence shown here is derived from an EMBL/GenBank/DDBJ whole genome shotgun (WGS) entry which is preliminary data.</text>
</comment>
<dbReference type="SUPFAM" id="SSF52980">
    <property type="entry name" value="Restriction endonuclease-like"/>
    <property type="match status" value="1"/>
</dbReference>
<dbReference type="Gene3D" id="3.90.320.10">
    <property type="match status" value="1"/>
</dbReference>
<evidence type="ECO:0000259" key="1">
    <source>
        <dbReference type="Pfam" id="PF09588"/>
    </source>
</evidence>
<dbReference type="InterPro" id="IPR011335">
    <property type="entry name" value="Restrct_endonuc-II-like"/>
</dbReference>
<dbReference type="Pfam" id="PF09588">
    <property type="entry name" value="YqaJ"/>
    <property type="match status" value="1"/>
</dbReference>
<keyword evidence="3" id="KW-1185">Reference proteome</keyword>
<sequence length="172" mass="19814">MGKTTQRSTPAMSFGTLNEPIARQQYFESYKQHHKQAELRTCGLFIDPKAPYLGASPDGLVKCKCCGQGLLEIKCSFLHQKKDPKDACYDDHYHVTLDENENVRLKVDSPWYIQIQGQLGVCNIPWCDFVFFTKKGFIVDRIYFDEEIFKGVVEKASKFFERYIIPALKDVA</sequence>
<evidence type="ECO:0000313" key="2">
    <source>
        <dbReference type="EMBL" id="KAK3088425.1"/>
    </source>
</evidence>
<protein>
    <recommendedName>
        <fullName evidence="1">YqaJ viral recombinase domain-containing protein</fullName>
    </recommendedName>
</protein>
<dbReference type="InterPro" id="IPR019080">
    <property type="entry name" value="YqaJ_viral_recombinase"/>
</dbReference>
<dbReference type="PANTHER" id="PTHR46609:SF8">
    <property type="entry name" value="YQAJ VIRAL RECOMBINASE DOMAIN-CONTAINING PROTEIN"/>
    <property type="match status" value="1"/>
</dbReference>
<dbReference type="GO" id="GO:0006281">
    <property type="term" value="P:DNA repair"/>
    <property type="evidence" value="ECO:0007669"/>
    <property type="project" value="UniProtKB-ARBA"/>
</dbReference>
<feature type="domain" description="YqaJ viral recombinase" evidence="1">
    <location>
        <begin position="5"/>
        <end position="121"/>
    </location>
</feature>
<accession>A0AA89BV28</accession>
<name>A0AA89BV28_PINIB</name>
<dbReference type="Proteomes" id="UP001186944">
    <property type="component" value="Unassembled WGS sequence"/>
</dbReference>
<organism evidence="2 3">
    <name type="scientific">Pinctada imbricata</name>
    <name type="common">Atlantic pearl-oyster</name>
    <name type="synonym">Pinctada martensii</name>
    <dbReference type="NCBI Taxonomy" id="66713"/>
    <lineage>
        <taxon>Eukaryota</taxon>
        <taxon>Metazoa</taxon>
        <taxon>Spiralia</taxon>
        <taxon>Lophotrochozoa</taxon>
        <taxon>Mollusca</taxon>
        <taxon>Bivalvia</taxon>
        <taxon>Autobranchia</taxon>
        <taxon>Pteriomorphia</taxon>
        <taxon>Pterioida</taxon>
        <taxon>Pterioidea</taxon>
        <taxon>Pteriidae</taxon>
        <taxon>Pinctada</taxon>
    </lineage>
</organism>
<reference evidence="2" key="1">
    <citation type="submission" date="2019-08" db="EMBL/GenBank/DDBJ databases">
        <title>The improved chromosome-level genome for the pearl oyster Pinctada fucata martensii using PacBio sequencing and Hi-C.</title>
        <authorList>
            <person name="Zheng Z."/>
        </authorList>
    </citation>
    <scope>NUCLEOTIDE SEQUENCE</scope>
    <source>
        <strain evidence="2">ZZ-2019</strain>
        <tissue evidence="2">Adductor muscle</tissue>
    </source>
</reference>
<proteinExistence type="predicted"/>
<dbReference type="InterPro" id="IPR011604">
    <property type="entry name" value="PDDEXK-like_dom_sf"/>
</dbReference>
<dbReference type="CDD" id="cd22343">
    <property type="entry name" value="PDDEXK_lambda_exonuclease-like"/>
    <property type="match status" value="1"/>
</dbReference>
<dbReference type="AlphaFoldDB" id="A0AA89BV28"/>